<gene>
    <name evidence="6" type="ORF">DWU89_17455</name>
    <name evidence="5" type="ORF">H8784_17050</name>
</gene>
<dbReference type="CDD" id="cd00267">
    <property type="entry name" value="ABC_ATPase"/>
    <property type="match status" value="1"/>
</dbReference>
<accession>A0A3D8HA08</accession>
<dbReference type="InterPro" id="IPR003439">
    <property type="entry name" value="ABC_transporter-like_ATP-bd"/>
</dbReference>
<evidence type="ECO:0000259" key="4">
    <source>
        <dbReference type="PROSITE" id="PS50893"/>
    </source>
</evidence>
<dbReference type="PANTHER" id="PTHR43553:SF3">
    <property type="entry name" value="ABC TRANSPORTER ATP-BINDING PROTEIN MODF"/>
    <property type="match status" value="1"/>
</dbReference>
<reference evidence="5 8" key="2">
    <citation type="submission" date="2020-08" db="EMBL/GenBank/DDBJ databases">
        <title>Genome public.</title>
        <authorList>
            <person name="Liu C."/>
            <person name="Sun Q."/>
        </authorList>
    </citation>
    <scope>NUCLEOTIDE SEQUENCE [LARGE SCALE GENOMIC DNA]</scope>
    <source>
        <strain evidence="5 8">426_9</strain>
    </source>
</reference>
<evidence type="ECO:0000313" key="8">
    <source>
        <dbReference type="Proteomes" id="UP000629596"/>
    </source>
</evidence>
<keyword evidence="3 6" id="KW-0067">ATP-binding</keyword>
<keyword evidence="2" id="KW-0547">Nucleotide-binding</keyword>
<proteinExistence type="predicted"/>
<dbReference type="GO" id="GO:0043190">
    <property type="term" value="C:ATP-binding cassette (ABC) transporter complex"/>
    <property type="evidence" value="ECO:0007669"/>
    <property type="project" value="TreeGrafter"/>
</dbReference>
<dbReference type="GO" id="GO:0016887">
    <property type="term" value="F:ATP hydrolysis activity"/>
    <property type="evidence" value="ECO:0007669"/>
    <property type="project" value="InterPro"/>
</dbReference>
<evidence type="ECO:0000256" key="3">
    <source>
        <dbReference type="ARBA" id="ARBA00022840"/>
    </source>
</evidence>
<feature type="domain" description="ABC transporter" evidence="4">
    <location>
        <begin position="8"/>
        <end position="243"/>
    </location>
</feature>
<dbReference type="EMBL" id="QREV01000058">
    <property type="protein sequence ID" value="RDU47835.1"/>
    <property type="molecule type" value="Genomic_DNA"/>
</dbReference>
<dbReference type="InterPro" id="IPR027417">
    <property type="entry name" value="P-loop_NTPase"/>
</dbReference>
<dbReference type="PANTHER" id="PTHR43553">
    <property type="entry name" value="HEAVY METAL TRANSPORTER"/>
    <property type="match status" value="1"/>
</dbReference>
<dbReference type="Proteomes" id="UP000629596">
    <property type="component" value="Unassembled WGS sequence"/>
</dbReference>
<evidence type="ECO:0000256" key="1">
    <source>
        <dbReference type="ARBA" id="ARBA00022448"/>
    </source>
</evidence>
<dbReference type="SUPFAM" id="SSF52540">
    <property type="entry name" value="P-loop containing nucleoside triphosphate hydrolases"/>
    <property type="match status" value="2"/>
</dbReference>
<dbReference type="Proteomes" id="UP000256321">
    <property type="component" value="Unassembled WGS sequence"/>
</dbReference>
<dbReference type="Gene3D" id="3.40.50.300">
    <property type="entry name" value="P-loop containing nucleotide triphosphate hydrolases"/>
    <property type="match status" value="2"/>
</dbReference>
<sequence length="489" mass="55792">MENRNIMVNIRNVVTRLPELRFEEPLNWTIEEGQQWAVIGPNGAGKTLIADVMQRKFALKEGEVTFGYEGNVSDLVKSIAFKDIYSLADCRNSYYQQRWHSTETDDIPTIEEILSEHAGTEDFHKVLSLFGIEEFLPKKLLFLSSGELRKFLIVRTLLKRPHVLILDNPFIGLDAPSRGVLVEMLQQMTKLEGVQVILLLSNPDDIPEMITHVLPVKQRRCLPVCSREEFLRQTDLIADLFPSEGKTDPVRMAPLSLPVEQQKEPSTHTVTFRMEHVSIKYGSRTILKELDWEVKNGEKWALFGPNGAGKSTLLSLIYADNPQSYANTLYLFDRKRGSGESIWDIKKRIGYVSPEMHLFYMENVPTLNIVGSGFFDSIGLYRKCTEQQQKVALDWMHVFGIEELKDRSFLTLSSGEQRLALLARAFVKDPDLIILDEPLHGLDVSNKKKAAAIIEQFCARPGKTLIYVTHYPHELPASVDKHFRLVKHA</sequence>
<name>A0A3D8HA08_9BACT</name>
<feature type="domain" description="ABC transporter" evidence="4">
    <location>
        <begin position="272"/>
        <end position="488"/>
    </location>
</feature>
<evidence type="ECO:0000313" key="6">
    <source>
        <dbReference type="EMBL" id="RDU47835.1"/>
    </source>
</evidence>
<dbReference type="PROSITE" id="PS50893">
    <property type="entry name" value="ABC_TRANSPORTER_2"/>
    <property type="match status" value="2"/>
</dbReference>
<organism evidence="6 7">
    <name type="scientific">Parabacteroides acidifaciens</name>
    <dbReference type="NCBI Taxonomy" id="2290935"/>
    <lineage>
        <taxon>Bacteria</taxon>
        <taxon>Pseudomonadati</taxon>
        <taxon>Bacteroidota</taxon>
        <taxon>Bacteroidia</taxon>
        <taxon>Bacteroidales</taxon>
        <taxon>Tannerellaceae</taxon>
        <taxon>Parabacteroides</taxon>
    </lineage>
</organism>
<dbReference type="InterPro" id="IPR050095">
    <property type="entry name" value="ECF_ABC_transporter_ATP-bd"/>
</dbReference>
<dbReference type="PROSITE" id="PS00211">
    <property type="entry name" value="ABC_TRANSPORTER_1"/>
    <property type="match status" value="2"/>
</dbReference>
<dbReference type="SMART" id="SM00382">
    <property type="entry name" value="AAA"/>
    <property type="match status" value="2"/>
</dbReference>
<dbReference type="EMBL" id="JACRTI010000058">
    <property type="protein sequence ID" value="MBC8603423.1"/>
    <property type="molecule type" value="Genomic_DNA"/>
</dbReference>
<dbReference type="Pfam" id="PF00005">
    <property type="entry name" value="ABC_tran"/>
    <property type="match status" value="2"/>
</dbReference>
<dbReference type="RefSeq" id="WP_115500913.1">
    <property type="nucleotide sequence ID" value="NZ_JACRTI010000058.1"/>
</dbReference>
<dbReference type="InterPro" id="IPR003593">
    <property type="entry name" value="AAA+_ATPase"/>
</dbReference>
<comment type="caution">
    <text evidence="6">The sequence shown here is derived from an EMBL/GenBank/DDBJ whole genome shotgun (WGS) entry which is preliminary data.</text>
</comment>
<evidence type="ECO:0000313" key="7">
    <source>
        <dbReference type="Proteomes" id="UP000256321"/>
    </source>
</evidence>
<protein>
    <submittedName>
        <fullName evidence="6">ATP-binding cassette domain-containing protein</fullName>
    </submittedName>
</protein>
<evidence type="ECO:0000256" key="2">
    <source>
        <dbReference type="ARBA" id="ARBA00022741"/>
    </source>
</evidence>
<evidence type="ECO:0000313" key="5">
    <source>
        <dbReference type="EMBL" id="MBC8603423.1"/>
    </source>
</evidence>
<keyword evidence="8" id="KW-1185">Reference proteome</keyword>
<reference evidence="6 7" key="1">
    <citation type="submission" date="2018-07" db="EMBL/GenBank/DDBJ databases">
        <title>Parabacteroides acidifaciens nov. sp., isolated from human feces.</title>
        <authorList>
            <person name="Wang Y.J."/>
        </authorList>
    </citation>
    <scope>NUCLEOTIDE SEQUENCE [LARGE SCALE GENOMIC DNA]</scope>
    <source>
        <strain evidence="6 7">426-9</strain>
    </source>
</reference>
<dbReference type="InterPro" id="IPR017871">
    <property type="entry name" value="ABC_transporter-like_CS"/>
</dbReference>
<dbReference type="GO" id="GO:0042626">
    <property type="term" value="F:ATPase-coupled transmembrane transporter activity"/>
    <property type="evidence" value="ECO:0007669"/>
    <property type="project" value="TreeGrafter"/>
</dbReference>
<dbReference type="GO" id="GO:0005524">
    <property type="term" value="F:ATP binding"/>
    <property type="evidence" value="ECO:0007669"/>
    <property type="project" value="UniProtKB-KW"/>
</dbReference>
<dbReference type="AlphaFoldDB" id="A0A3D8HA08"/>
<keyword evidence="1" id="KW-0813">Transport</keyword>